<proteinExistence type="inferred from homology"/>
<dbReference type="PANTHER" id="PTHR21230:SF1">
    <property type="entry name" value="GOLGI SNAP RECEPTOR COMPLEX MEMBER 2"/>
    <property type="match status" value="1"/>
</dbReference>
<sequence length="240" mass="27580">MNAIYNHGVKQKNQLQVDLGKFEKDPYTSPISLQGSISATLVSFERTIEQYKDQFKKYQTNNLDGSETENVKYQNRLDSLVSAHKDFAVKFAELKEQYNKSDARSLLFSGSDAYKVDGESVVNKRSVPQVNSASPRASFDHRAGLPLYNGLQKEQSIFQRGNAQLDLILEMGHQSLDDLVEQNQILRKVQDRMSSSLRTLGVSEGTIQMINRRAFKDKLIFWFAFILMLIGFYFVFKWLR</sequence>
<gene>
    <name evidence="14" type="primary">TDEL0C00290</name>
    <name evidence="14" type="ORF">TDEL_0C00290</name>
</gene>
<dbReference type="HOGENOM" id="CLU_078260_1_0_1"/>
<evidence type="ECO:0000256" key="7">
    <source>
        <dbReference type="ARBA" id="ARBA00022989"/>
    </source>
</evidence>
<reference evidence="14 15" key="1">
    <citation type="journal article" date="2011" name="Proc. Natl. Acad. Sci. U.S.A.">
        <title>Evolutionary erosion of yeast sex chromosomes by mating-type switching accidents.</title>
        <authorList>
            <person name="Gordon J.L."/>
            <person name="Armisen D."/>
            <person name="Proux-Wera E."/>
            <person name="Oheigeartaigh S.S."/>
            <person name="Byrne K.P."/>
            <person name="Wolfe K.H."/>
        </authorList>
    </citation>
    <scope>NUCLEOTIDE SEQUENCE [LARGE SCALE GENOMIC DNA]</scope>
    <source>
        <strain evidence="15">ATCC 10662 / CBS 1146 / NBRC 0425 / NCYC 2629 / NRRL Y-866</strain>
    </source>
</reference>
<dbReference type="EMBL" id="HE616744">
    <property type="protein sequence ID" value="CCE90918.1"/>
    <property type="molecule type" value="Genomic_DNA"/>
</dbReference>
<keyword evidence="8" id="KW-0333">Golgi apparatus</keyword>
<dbReference type="FunCoup" id="G8ZQX6">
    <property type="interactions" value="78"/>
</dbReference>
<comment type="similarity">
    <text evidence="10 12">Belongs to the BOS1 family.</text>
</comment>
<evidence type="ECO:0000256" key="5">
    <source>
        <dbReference type="ARBA" id="ARBA00022892"/>
    </source>
</evidence>
<organism evidence="14 15">
    <name type="scientific">Torulaspora delbrueckii</name>
    <name type="common">Yeast</name>
    <name type="synonym">Candida colliculosa</name>
    <dbReference type="NCBI Taxonomy" id="4950"/>
    <lineage>
        <taxon>Eukaryota</taxon>
        <taxon>Fungi</taxon>
        <taxon>Dikarya</taxon>
        <taxon>Ascomycota</taxon>
        <taxon>Saccharomycotina</taxon>
        <taxon>Saccharomycetes</taxon>
        <taxon>Saccharomycetales</taxon>
        <taxon>Saccharomycetaceae</taxon>
        <taxon>Torulaspora</taxon>
    </lineage>
</organism>
<dbReference type="InParanoid" id="G8ZQX6"/>
<dbReference type="eggNOG" id="KOG3251">
    <property type="taxonomic scope" value="Eukaryota"/>
</dbReference>
<evidence type="ECO:0000256" key="4">
    <source>
        <dbReference type="ARBA" id="ARBA00022692"/>
    </source>
</evidence>
<evidence type="ECO:0000256" key="6">
    <source>
        <dbReference type="ARBA" id="ARBA00022927"/>
    </source>
</evidence>
<keyword evidence="7 13" id="KW-1133">Transmembrane helix</keyword>
<evidence type="ECO:0000313" key="14">
    <source>
        <dbReference type="EMBL" id="CCE90918.1"/>
    </source>
</evidence>
<dbReference type="GO" id="GO:0031902">
    <property type="term" value="C:late endosome membrane"/>
    <property type="evidence" value="ECO:0007669"/>
    <property type="project" value="TreeGrafter"/>
</dbReference>
<dbReference type="OrthoDB" id="158360at2759"/>
<dbReference type="KEGG" id="tdl:TDEL_0C00290"/>
<dbReference type="GO" id="GO:0006886">
    <property type="term" value="P:intracellular protein transport"/>
    <property type="evidence" value="ECO:0007669"/>
    <property type="project" value="EnsemblFungi"/>
</dbReference>
<comment type="function">
    <text evidence="12">SNARE required for protein transport between the ER and the Golgi complex.</text>
</comment>
<evidence type="ECO:0000313" key="15">
    <source>
        <dbReference type="Proteomes" id="UP000005627"/>
    </source>
</evidence>
<dbReference type="PIRSF" id="PIRSF028865">
    <property type="entry name" value="Membrin-2"/>
    <property type="match status" value="1"/>
</dbReference>
<dbReference type="GO" id="GO:0012507">
    <property type="term" value="C:ER to Golgi transport vesicle membrane"/>
    <property type="evidence" value="ECO:0007669"/>
    <property type="project" value="EnsemblFungi"/>
</dbReference>
<evidence type="ECO:0000256" key="12">
    <source>
        <dbReference type="PIRNR" id="PIRNR028865"/>
    </source>
</evidence>
<keyword evidence="5" id="KW-0931">ER-Golgi transport</keyword>
<keyword evidence="6 12" id="KW-0653">Protein transport</keyword>
<dbReference type="GO" id="GO:0000149">
    <property type="term" value="F:SNARE binding"/>
    <property type="evidence" value="ECO:0007669"/>
    <property type="project" value="TreeGrafter"/>
</dbReference>
<dbReference type="GO" id="GO:0005484">
    <property type="term" value="F:SNAP receptor activity"/>
    <property type="evidence" value="ECO:0007669"/>
    <property type="project" value="EnsemblFungi"/>
</dbReference>
<evidence type="ECO:0000256" key="13">
    <source>
        <dbReference type="SAM" id="Phobius"/>
    </source>
</evidence>
<keyword evidence="3 12" id="KW-0813">Transport</keyword>
<dbReference type="GO" id="GO:0005789">
    <property type="term" value="C:endoplasmic reticulum membrane"/>
    <property type="evidence" value="ECO:0007669"/>
    <property type="project" value="UniProtKB-SubCell"/>
</dbReference>
<dbReference type="GeneID" id="11500240"/>
<protein>
    <recommendedName>
        <fullName evidence="11 12">Protein transport protein BOS1</fullName>
    </recommendedName>
</protein>
<evidence type="ECO:0000256" key="9">
    <source>
        <dbReference type="ARBA" id="ARBA00023136"/>
    </source>
</evidence>
<dbReference type="GO" id="GO:0048280">
    <property type="term" value="P:vesicle fusion with Golgi apparatus"/>
    <property type="evidence" value="ECO:0007669"/>
    <property type="project" value="EnsemblFungi"/>
</dbReference>
<evidence type="ECO:0000256" key="8">
    <source>
        <dbReference type="ARBA" id="ARBA00023034"/>
    </source>
</evidence>
<feature type="transmembrane region" description="Helical" evidence="13">
    <location>
        <begin position="219"/>
        <end position="239"/>
    </location>
</feature>
<evidence type="ECO:0000256" key="3">
    <source>
        <dbReference type="ARBA" id="ARBA00022448"/>
    </source>
</evidence>
<keyword evidence="4 13" id="KW-0812">Transmembrane</keyword>
<name>G8ZQX6_TORDE</name>
<evidence type="ECO:0000256" key="10">
    <source>
        <dbReference type="ARBA" id="ARBA00037983"/>
    </source>
</evidence>
<evidence type="ECO:0000256" key="2">
    <source>
        <dbReference type="ARBA" id="ARBA00004409"/>
    </source>
</evidence>
<keyword evidence="9 12" id="KW-0472">Membrane</keyword>
<dbReference type="Pfam" id="PF12352">
    <property type="entry name" value="V-SNARE_C"/>
    <property type="match status" value="1"/>
</dbReference>
<keyword evidence="15" id="KW-1185">Reference proteome</keyword>
<dbReference type="GO" id="GO:0031201">
    <property type="term" value="C:SNARE complex"/>
    <property type="evidence" value="ECO:0007669"/>
    <property type="project" value="EnsemblFungi"/>
</dbReference>
<dbReference type="AlphaFoldDB" id="G8ZQX6"/>
<comment type="subcellular location">
    <subcellularLocation>
        <location evidence="1">Endoplasmic reticulum membrane</location>
        <topology evidence="1">Single-pass type IV membrane protein</topology>
    </subcellularLocation>
    <subcellularLocation>
        <location evidence="2">Golgi apparatus membrane</location>
        <topology evidence="2">Single-pass type IV membrane protein</topology>
    </subcellularLocation>
</comment>
<accession>G8ZQX6</accession>
<dbReference type="GO" id="GO:0000139">
    <property type="term" value="C:Golgi membrane"/>
    <property type="evidence" value="ECO:0007669"/>
    <property type="project" value="UniProtKB-SubCell"/>
</dbReference>
<evidence type="ECO:0000256" key="11">
    <source>
        <dbReference type="ARBA" id="ARBA00040957"/>
    </source>
</evidence>
<dbReference type="InterPro" id="IPR027027">
    <property type="entry name" value="GOSR2/Membrin/Bos1"/>
</dbReference>
<dbReference type="RefSeq" id="XP_003680129.1">
    <property type="nucleotide sequence ID" value="XM_003680081.1"/>
</dbReference>
<dbReference type="STRING" id="1076872.G8ZQX6"/>
<evidence type="ECO:0000256" key="1">
    <source>
        <dbReference type="ARBA" id="ARBA00004163"/>
    </source>
</evidence>
<dbReference type="Proteomes" id="UP000005627">
    <property type="component" value="Chromosome 3"/>
</dbReference>
<dbReference type="PANTHER" id="PTHR21230">
    <property type="entry name" value="VESICLE TRANSPORT V-SNARE PROTEIN VTI1-RELATED"/>
    <property type="match status" value="1"/>
</dbReference>
<dbReference type="GO" id="GO:0006888">
    <property type="term" value="P:endoplasmic reticulum to Golgi vesicle-mediated transport"/>
    <property type="evidence" value="ECO:0007669"/>
    <property type="project" value="EnsemblFungi"/>
</dbReference>